<dbReference type="PANTHER" id="PTHR45648">
    <property type="entry name" value="GDSL LIPASE/ACYLHYDROLASE FAMILY PROTEIN (AFU_ORTHOLOGUE AFUA_4G14700)"/>
    <property type="match status" value="1"/>
</dbReference>
<evidence type="ECO:0000313" key="3">
    <source>
        <dbReference type="Proteomes" id="UP000184188"/>
    </source>
</evidence>
<keyword evidence="1" id="KW-0378">Hydrolase</keyword>
<dbReference type="VEuPathDB" id="FungiDB:ASPZODRAFT_72471"/>
<evidence type="ECO:0000313" key="2">
    <source>
        <dbReference type="EMBL" id="OJJ44030.1"/>
    </source>
</evidence>
<dbReference type="InterPro" id="IPR051058">
    <property type="entry name" value="GDSL_Est/Lipase"/>
</dbReference>
<dbReference type="STRING" id="1073090.A0A1L9SA28"/>
<organism evidence="2 3">
    <name type="scientific">Penicilliopsis zonata CBS 506.65</name>
    <dbReference type="NCBI Taxonomy" id="1073090"/>
    <lineage>
        <taxon>Eukaryota</taxon>
        <taxon>Fungi</taxon>
        <taxon>Dikarya</taxon>
        <taxon>Ascomycota</taxon>
        <taxon>Pezizomycotina</taxon>
        <taxon>Eurotiomycetes</taxon>
        <taxon>Eurotiomycetidae</taxon>
        <taxon>Eurotiales</taxon>
        <taxon>Aspergillaceae</taxon>
        <taxon>Penicilliopsis</taxon>
    </lineage>
</organism>
<sequence>MRLFNKLYVLFSLAACSLLYSGWILASHHYKVVPTMSTPSFRVAPTFQHRLVVFGDSWSDNDAEGLPGFVWTDWLCSLYSCHHENMAQTVQSSSLSLTSSKGKYVGAVVDNSQLDSSGSLLEGLYKQPLADFGEQADQWLTAELNTFKGLSADAISERQNNTIVAVSFGVWDLWNLIGKDIDTAKQSAEASIATLMDQLTVVAERWGTNDMKVILTLAPDVTFLPAFEPTADRHKDTIQVFNHWNKKLRDSAQDWARGTVYLFDTNAFLLDVLRDWQLFAAGIEEENGLGKNEDPGWENVEDPCVQDTQKFRLMSSGSDQCDKPDKYLFWDEMHLGPSAHRLMGTEIFHGIEEMWLKQKETTSRT</sequence>
<dbReference type="PANTHER" id="PTHR45648:SF22">
    <property type="entry name" value="GDSL LIPASE_ACYLHYDROLASE FAMILY PROTEIN (AFU_ORTHOLOGUE AFUA_4G14700)"/>
    <property type="match status" value="1"/>
</dbReference>
<proteinExistence type="predicted"/>
<gene>
    <name evidence="2" type="ORF">ASPZODRAFT_72471</name>
</gene>
<dbReference type="Gene3D" id="3.40.50.1110">
    <property type="entry name" value="SGNH hydrolase"/>
    <property type="match status" value="1"/>
</dbReference>
<dbReference type="GO" id="GO:0016788">
    <property type="term" value="F:hydrolase activity, acting on ester bonds"/>
    <property type="evidence" value="ECO:0007669"/>
    <property type="project" value="InterPro"/>
</dbReference>
<keyword evidence="3" id="KW-1185">Reference proteome</keyword>
<dbReference type="AlphaFoldDB" id="A0A1L9SA28"/>
<dbReference type="InterPro" id="IPR036514">
    <property type="entry name" value="SGNH_hydro_sf"/>
</dbReference>
<accession>A0A1L9SA28</accession>
<dbReference type="Proteomes" id="UP000184188">
    <property type="component" value="Unassembled WGS sequence"/>
</dbReference>
<dbReference type="GeneID" id="34616304"/>
<name>A0A1L9SA28_9EURO</name>
<protein>
    <recommendedName>
        <fullName evidence="4">SGNH hydrolase-type esterase domain-containing protein</fullName>
    </recommendedName>
</protein>
<reference evidence="3" key="1">
    <citation type="journal article" date="2017" name="Genome Biol.">
        <title>Comparative genomics reveals high biological diversity and specific adaptations in the industrially and medically important fungal genus Aspergillus.</title>
        <authorList>
            <person name="de Vries R.P."/>
            <person name="Riley R."/>
            <person name="Wiebenga A."/>
            <person name="Aguilar-Osorio G."/>
            <person name="Amillis S."/>
            <person name="Uchima C.A."/>
            <person name="Anderluh G."/>
            <person name="Asadollahi M."/>
            <person name="Askin M."/>
            <person name="Barry K."/>
            <person name="Battaglia E."/>
            <person name="Bayram O."/>
            <person name="Benocci T."/>
            <person name="Braus-Stromeyer S.A."/>
            <person name="Caldana C."/>
            <person name="Canovas D."/>
            <person name="Cerqueira G.C."/>
            <person name="Chen F."/>
            <person name="Chen W."/>
            <person name="Choi C."/>
            <person name="Clum A."/>
            <person name="Dos Santos R.A."/>
            <person name="Damasio A.R."/>
            <person name="Diallinas G."/>
            <person name="Emri T."/>
            <person name="Fekete E."/>
            <person name="Flipphi M."/>
            <person name="Freyberg S."/>
            <person name="Gallo A."/>
            <person name="Gournas C."/>
            <person name="Habgood R."/>
            <person name="Hainaut M."/>
            <person name="Harispe M.L."/>
            <person name="Henrissat B."/>
            <person name="Hilden K.S."/>
            <person name="Hope R."/>
            <person name="Hossain A."/>
            <person name="Karabika E."/>
            <person name="Karaffa L."/>
            <person name="Karanyi Z."/>
            <person name="Krasevec N."/>
            <person name="Kuo A."/>
            <person name="Kusch H."/>
            <person name="LaButti K."/>
            <person name="Lagendijk E.L."/>
            <person name="Lapidus A."/>
            <person name="Levasseur A."/>
            <person name="Lindquist E."/>
            <person name="Lipzen A."/>
            <person name="Logrieco A.F."/>
            <person name="MacCabe A."/>
            <person name="Maekelae M.R."/>
            <person name="Malavazi I."/>
            <person name="Melin P."/>
            <person name="Meyer V."/>
            <person name="Mielnichuk N."/>
            <person name="Miskei M."/>
            <person name="Molnar A.P."/>
            <person name="Mule G."/>
            <person name="Ngan C.Y."/>
            <person name="Orejas M."/>
            <person name="Orosz E."/>
            <person name="Ouedraogo J.P."/>
            <person name="Overkamp K.M."/>
            <person name="Park H.-S."/>
            <person name="Perrone G."/>
            <person name="Piumi F."/>
            <person name="Punt P.J."/>
            <person name="Ram A.F."/>
            <person name="Ramon A."/>
            <person name="Rauscher S."/>
            <person name="Record E."/>
            <person name="Riano-Pachon D.M."/>
            <person name="Robert V."/>
            <person name="Roehrig J."/>
            <person name="Ruller R."/>
            <person name="Salamov A."/>
            <person name="Salih N.S."/>
            <person name="Samson R.A."/>
            <person name="Sandor E."/>
            <person name="Sanguinetti M."/>
            <person name="Schuetze T."/>
            <person name="Sepcic K."/>
            <person name="Shelest E."/>
            <person name="Sherlock G."/>
            <person name="Sophianopoulou V."/>
            <person name="Squina F.M."/>
            <person name="Sun H."/>
            <person name="Susca A."/>
            <person name="Todd R.B."/>
            <person name="Tsang A."/>
            <person name="Unkles S.E."/>
            <person name="van de Wiele N."/>
            <person name="van Rossen-Uffink D."/>
            <person name="Oliveira J.V."/>
            <person name="Vesth T.C."/>
            <person name="Visser J."/>
            <person name="Yu J.-H."/>
            <person name="Zhou M."/>
            <person name="Andersen M.R."/>
            <person name="Archer D.B."/>
            <person name="Baker S.E."/>
            <person name="Benoit I."/>
            <person name="Brakhage A.A."/>
            <person name="Braus G.H."/>
            <person name="Fischer R."/>
            <person name="Frisvad J.C."/>
            <person name="Goldman G.H."/>
            <person name="Houbraken J."/>
            <person name="Oakley B."/>
            <person name="Pocsi I."/>
            <person name="Scazzocchio C."/>
            <person name="Seiboth B."/>
            <person name="vanKuyk P.A."/>
            <person name="Wortman J."/>
            <person name="Dyer P.S."/>
            <person name="Grigoriev I.V."/>
        </authorList>
    </citation>
    <scope>NUCLEOTIDE SEQUENCE [LARGE SCALE GENOMIC DNA]</scope>
    <source>
        <strain evidence="3">CBS 506.65</strain>
    </source>
</reference>
<evidence type="ECO:0008006" key="4">
    <source>
        <dbReference type="Google" id="ProtNLM"/>
    </source>
</evidence>
<evidence type="ECO:0000256" key="1">
    <source>
        <dbReference type="ARBA" id="ARBA00022801"/>
    </source>
</evidence>
<dbReference type="RefSeq" id="XP_022578540.1">
    <property type="nucleotide sequence ID" value="XM_022729840.1"/>
</dbReference>
<dbReference type="EMBL" id="KV878349">
    <property type="protein sequence ID" value="OJJ44030.1"/>
    <property type="molecule type" value="Genomic_DNA"/>
</dbReference>
<dbReference type="SUPFAM" id="SSF52266">
    <property type="entry name" value="SGNH hydrolase"/>
    <property type="match status" value="1"/>
</dbReference>
<dbReference type="InterPro" id="IPR001087">
    <property type="entry name" value="GDSL"/>
</dbReference>
<dbReference type="Pfam" id="PF00657">
    <property type="entry name" value="Lipase_GDSL"/>
    <property type="match status" value="1"/>
</dbReference>
<dbReference type="OrthoDB" id="5278722at2759"/>